<name>A0A061RG61_9CHLO</name>
<evidence type="ECO:0000313" key="1">
    <source>
        <dbReference type="EMBL" id="JAC70958.1"/>
    </source>
</evidence>
<keyword evidence="1" id="KW-0808">Transferase</keyword>
<gene>
    <name evidence="1" type="primary">TRIT1</name>
    <name evidence="1" type="ORF">TSPGSL018_3009</name>
</gene>
<dbReference type="Gene3D" id="3.40.50.300">
    <property type="entry name" value="P-loop containing nucleotide triphosphate hydrolases"/>
    <property type="match status" value="1"/>
</dbReference>
<reference evidence="1" key="1">
    <citation type="submission" date="2014-05" db="EMBL/GenBank/DDBJ databases">
        <title>The transcriptome of the halophilic microalga Tetraselmis sp. GSL018 isolated from the Great Salt Lake, Utah.</title>
        <authorList>
            <person name="Jinkerson R.E."/>
            <person name="D'Adamo S."/>
            <person name="Posewitz M.C."/>
        </authorList>
    </citation>
    <scope>NUCLEOTIDE SEQUENCE</scope>
    <source>
        <strain evidence="1">GSL018</strain>
    </source>
</reference>
<dbReference type="InterPro" id="IPR027417">
    <property type="entry name" value="P-loop_NTPase"/>
</dbReference>
<proteinExistence type="predicted"/>
<accession>A0A061RG61</accession>
<dbReference type="AlphaFoldDB" id="A0A061RG61"/>
<protein>
    <submittedName>
        <fullName evidence="1">tRNA dimethylallyltransferase</fullName>
    </submittedName>
</protein>
<dbReference type="GO" id="GO:0016740">
    <property type="term" value="F:transferase activity"/>
    <property type="evidence" value="ECO:0007669"/>
    <property type="project" value="UniProtKB-KW"/>
</dbReference>
<dbReference type="Pfam" id="PF01715">
    <property type="entry name" value="IPPT"/>
    <property type="match status" value="1"/>
</dbReference>
<sequence>MSVVHGIGPDSCNAARAIGYRQALDLVCSGRLSQADDDEAIELLRATTAEMQTASRRLVTRQLTWFRDNELFKWVEADTGGEQVVETILAELAKPRHEGGSGDYGRLTRKEQQQIKRYVPEFKILNCRDLCLRVLDSIR</sequence>
<organism evidence="1">
    <name type="scientific">Tetraselmis sp. GSL018</name>
    <dbReference type="NCBI Taxonomy" id="582737"/>
    <lineage>
        <taxon>Eukaryota</taxon>
        <taxon>Viridiplantae</taxon>
        <taxon>Chlorophyta</taxon>
        <taxon>core chlorophytes</taxon>
        <taxon>Chlorodendrophyceae</taxon>
        <taxon>Chlorodendrales</taxon>
        <taxon>Chlorodendraceae</taxon>
        <taxon>Tetraselmis</taxon>
    </lineage>
</organism>
<dbReference type="EMBL" id="GBEZ01015185">
    <property type="protein sequence ID" value="JAC70958.1"/>
    <property type="molecule type" value="Transcribed_RNA"/>
</dbReference>